<dbReference type="InterPro" id="IPR007303">
    <property type="entry name" value="TIP41-like"/>
</dbReference>
<dbReference type="EMBL" id="KZ302035">
    <property type="protein sequence ID" value="PFH49237.1"/>
    <property type="molecule type" value="Genomic_DNA"/>
</dbReference>
<dbReference type="PANTHER" id="PTHR21021">
    <property type="entry name" value="GAF/PUTATIVE CYTOSKELETAL PROTEIN"/>
    <property type="match status" value="1"/>
</dbReference>
<dbReference type="InterPro" id="IPR051330">
    <property type="entry name" value="Phosphatase_reg/MetRdx"/>
</dbReference>
<proteinExistence type="inferred from homology"/>
<reference evidence="2 3" key="1">
    <citation type="submission" date="2014-02" db="EMBL/GenBank/DDBJ databases">
        <title>Transposable element dynamics among asymbiotic and ectomycorrhizal Amanita fungi.</title>
        <authorList>
            <consortium name="DOE Joint Genome Institute"/>
            <person name="Hess J."/>
            <person name="Skrede I."/>
            <person name="Wolfe B."/>
            <person name="LaButti K."/>
            <person name="Ohm R.A."/>
            <person name="Grigoriev I.V."/>
            <person name="Pringle A."/>
        </authorList>
    </citation>
    <scope>NUCLEOTIDE SEQUENCE [LARGE SCALE GENOMIC DNA]</scope>
    <source>
        <strain evidence="2 3">SKay4041</strain>
    </source>
</reference>
<dbReference type="GO" id="GO:0031929">
    <property type="term" value="P:TOR signaling"/>
    <property type="evidence" value="ECO:0007669"/>
    <property type="project" value="TreeGrafter"/>
</dbReference>
<keyword evidence="3" id="KW-1185">Reference proteome</keyword>
<dbReference type="PANTHER" id="PTHR21021:SF16">
    <property type="entry name" value="TIP41-LIKE PROTEIN"/>
    <property type="match status" value="1"/>
</dbReference>
<dbReference type="Pfam" id="PF04176">
    <property type="entry name" value="TIP41"/>
    <property type="match status" value="1"/>
</dbReference>
<evidence type="ECO:0000313" key="2">
    <source>
        <dbReference type="EMBL" id="PFH49237.1"/>
    </source>
</evidence>
<name>A0A2A9NLV0_9AGAR</name>
<dbReference type="OrthoDB" id="10253878at2759"/>
<evidence type="ECO:0008006" key="4">
    <source>
        <dbReference type="Google" id="ProtNLM"/>
    </source>
</evidence>
<comment type="similarity">
    <text evidence="1">Belongs to the TIP41 family.</text>
</comment>
<organism evidence="2 3">
    <name type="scientific">Amanita thiersii Skay4041</name>
    <dbReference type="NCBI Taxonomy" id="703135"/>
    <lineage>
        <taxon>Eukaryota</taxon>
        <taxon>Fungi</taxon>
        <taxon>Dikarya</taxon>
        <taxon>Basidiomycota</taxon>
        <taxon>Agaricomycotina</taxon>
        <taxon>Agaricomycetes</taxon>
        <taxon>Agaricomycetidae</taxon>
        <taxon>Agaricales</taxon>
        <taxon>Pluteineae</taxon>
        <taxon>Amanitaceae</taxon>
        <taxon>Amanita</taxon>
    </lineage>
</organism>
<dbReference type="Proteomes" id="UP000242287">
    <property type="component" value="Unassembled WGS sequence"/>
</dbReference>
<dbReference type="AlphaFoldDB" id="A0A2A9NLV0"/>
<sequence length="296" mass="33439">MHPHQLFESPNSREIHIAGWVITASTSPISNAQECDALQAALRIPLPEMTFGSNFLTLEHRPSAWKYTFTTKGALGAVKNGELGPGDGGVRVGYADKWLQSRTDPSSQLPMPKTVPTKPYDWTYTSTYTGHEPLSDDQSSAPQFTWREGDKDDASHTIPIAELSRPDPILFYAEIPLYEDELHDNGSSSLLVRIRVMPTCIFILSRFTLRVDNVLFRTFDTRIYHSLSSNPPRIVRETRGWEAAYDRVLRLLPKRNDLTPLTDPTWIGKVLSEMPRDENNTGWRGIGSKIEVSELR</sequence>
<evidence type="ECO:0000313" key="3">
    <source>
        <dbReference type="Proteomes" id="UP000242287"/>
    </source>
</evidence>
<dbReference type="STRING" id="703135.A0A2A9NLV0"/>
<gene>
    <name evidence="2" type="ORF">AMATHDRAFT_5054</name>
</gene>
<dbReference type="GO" id="GO:0005829">
    <property type="term" value="C:cytosol"/>
    <property type="evidence" value="ECO:0007669"/>
    <property type="project" value="TreeGrafter"/>
</dbReference>
<evidence type="ECO:0000256" key="1">
    <source>
        <dbReference type="ARBA" id="ARBA00006658"/>
    </source>
</evidence>
<accession>A0A2A9NLV0</accession>
<protein>
    <recommendedName>
        <fullName evidence="4">Type 2A phosphatase activator TIP41</fullName>
    </recommendedName>
</protein>